<dbReference type="SMART" id="SM01043">
    <property type="entry name" value="BTAD"/>
    <property type="match status" value="1"/>
</dbReference>
<dbReference type="InterPro" id="IPR005158">
    <property type="entry name" value="BTAD"/>
</dbReference>
<comment type="caution">
    <text evidence="5">The sequence shown here is derived from an EMBL/GenBank/DDBJ whole genome shotgun (WGS) entry which is preliminary data.</text>
</comment>
<feature type="compositionally biased region" description="Basic residues" evidence="3">
    <location>
        <begin position="167"/>
        <end position="176"/>
    </location>
</feature>
<dbReference type="AlphaFoldDB" id="A0A918EFN2"/>
<reference evidence="5" key="2">
    <citation type="submission" date="2020-09" db="EMBL/GenBank/DDBJ databases">
        <authorList>
            <person name="Sun Q."/>
            <person name="Ohkuma M."/>
        </authorList>
    </citation>
    <scope>NUCLEOTIDE SEQUENCE</scope>
    <source>
        <strain evidence="5">JCM 3313</strain>
    </source>
</reference>
<evidence type="ECO:0000256" key="1">
    <source>
        <dbReference type="ARBA" id="ARBA00023015"/>
    </source>
</evidence>
<dbReference type="GO" id="GO:0003677">
    <property type="term" value="F:DNA binding"/>
    <property type="evidence" value="ECO:0007669"/>
    <property type="project" value="TreeGrafter"/>
</dbReference>
<feature type="region of interest" description="Disordered" evidence="3">
    <location>
        <begin position="153"/>
        <end position="176"/>
    </location>
</feature>
<gene>
    <name evidence="5" type="ORF">GCM10010185_56160</name>
</gene>
<reference evidence="5" key="1">
    <citation type="journal article" date="2014" name="Int. J. Syst. Evol. Microbiol.">
        <title>Complete genome sequence of Corynebacterium casei LMG S-19264T (=DSM 44701T), isolated from a smear-ripened cheese.</title>
        <authorList>
            <consortium name="US DOE Joint Genome Institute (JGI-PGF)"/>
            <person name="Walter F."/>
            <person name="Albersmeier A."/>
            <person name="Kalinowski J."/>
            <person name="Ruckert C."/>
        </authorList>
    </citation>
    <scope>NUCLEOTIDE SEQUENCE</scope>
    <source>
        <strain evidence="5">JCM 3313</strain>
    </source>
</reference>
<keyword evidence="2" id="KW-0804">Transcription</keyword>
<feature type="domain" description="Bacterial transcriptional activator" evidence="4">
    <location>
        <begin position="36"/>
        <end position="155"/>
    </location>
</feature>
<sequence>MVSSYVSRLRRSLVGSGVEIWRRGGGYALLVDPEQVDLHVFRDLVVRARAESDRAKALERAVGLWRGAAFACLDTPWLAELREGLERERFAADTDRVDLALRLGRHDALLPELTARAAAHPLDERVAAQLVLALYRAGRQAEALAHCSPGARPSWPGWTPCTPPRRATARRQAGRS</sequence>
<evidence type="ECO:0000256" key="3">
    <source>
        <dbReference type="SAM" id="MobiDB-lite"/>
    </source>
</evidence>
<dbReference type="Gene3D" id="1.25.40.10">
    <property type="entry name" value="Tetratricopeptide repeat domain"/>
    <property type="match status" value="1"/>
</dbReference>
<dbReference type="PANTHER" id="PTHR35807:SF1">
    <property type="entry name" value="TRANSCRIPTIONAL REGULATOR REDD"/>
    <property type="match status" value="1"/>
</dbReference>
<organism evidence="5 6">
    <name type="scientific">Saccharothrix coeruleofusca</name>
    <dbReference type="NCBI Taxonomy" id="33919"/>
    <lineage>
        <taxon>Bacteria</taxon>
        <taxon>Bacillati</taxon>
        <taxon>Actinomycetota</taxon>
        <taxon>Actinomycetes</taxon>
        <taxon>Pseudonocardiales</taxon>
        <taxon>Pseudonocardiaceae</taxon>
        <taxon>Saccharothrix</taxon>
    </lineage>
</organism>
<dbReference type="RefSeq" id="WP_229796155.1">
    <property type="nucleotide sequence ID" value="NZ_BMRG01000015.1"/>
</dbReference>
<name>A0A918EFN2_9PSEU</name>
<proteinExistence type="predicted"/>
<evidence type="ECO:0000313" key="6">
    <source>
        <dbReference type="Proteomes" id="UP000639606"/>
    </source>
</evidence>
<dbReference type="PANTHER" id="PTHR35807">
    <property type="entry name" value="TRANSCRIPTIONAL REGULATOR REDD-RELATED"/>
    <property type="match status" value="1"/>
</dbReference>
<protein>
    <recommendedName>
        <fullName evidence="4">Bacterial transcriptional activator domain-containing protein</fullName>
    </recommendedName>
</protein>
<dbReference type="Pfam" id="PF03704">
    <property type="entry name" value="BTAD"/>
    <property type="match status" value="1"/>
</dbReference>
<keyword evidence="1" id="KW-0805">Transcription regulation</keyword>
<evidence type="ECO:0000313" key="5">
    <source>
        <dbReference type="EMBL" id="GGP75289.1"/>
    </source>
</evidence>
<evidence type="ECO:0000259" key="4">
    <source>
        <dbReference type="SMART" id="SM01043"/>
    </source>
</evidence>
<dbReference type="EMBL" id="BMRG01000015">
    <property type="protein sequence ID" value="GGP75289.1"/>
    <property type="molecule type" value="Genomic_DNA"/>
</dbReference>
<dbReference type="Proteomes" id="UP000639606">
    <property type="component" value="Unassembled WGS sequence"/>
</dbReference>
<dbReference type="InterPro" id="IPR051677">
    <property type="entry name" value="AfsR-DnrI-RedD_regulator"/>
</dbReference>
<dbReference type="SUPFAM" id="SSF48452">
    <property type="entry name" value="TPR-like"/>
    <property type="match status" value="1"/>
</dbReference>
<evidence type="ECO:0000256" key="2">
    <source>
        <dbReference type="ARBA" id="ARBA00023163"/>
    </source>
</evidence>
<accession>A0A918EFN2</accession>
<keyword evidence="6" id="KW-1185">Reference proteome</keyword>
<dbReference type="GO" id="GO:0006355">
    <property type="term" value="P:regulation of DNA-templated transcription"/>
    <property type="evidence" value="ECO:0007669"/>
    <property type="project" value="TreeGrafter"/>
</dbReference>
<dbReference type="InterPro" id="IPR011990">
    <property type="entry name" value="TPR-like_helical_dom_sf"/>
</dbReference>
<dbReference type="CDD" id="cd15831">
    <property type="entry name" value="BTAD"/>
    <property type="match status" value="1"/>
</dbReference>